<accession>W3VJJ8</accession>
<dbReference type="EMBL" id="AWNI01000014">
    <property type="protein sequence ID" value="ETS61695.1"/>
    <property type="molecule type" value="Genomic_DNA"/>
</dbReference>
<organism evidence="2 3">
    <name type="scientific">Moesziomyces aphidis</name>
    <name type="common">Pseudozyma aphidis</name>
    <dbReference type="NCBI Taxonomy" id="84754"/>
    <lineage>
        <taxon>Eukaryota</taxon>
        <taxon>Fungi</taxon>
        <taxon>Dikarya</taxon>
        <taxon>Basidiomycota</taxon>
        <taxon>Ustilaginomycotina</taxon>
        <taxon>Ustilaginomycetes</taxon>
        <taxon>Ustilaginales</taxon>
        <taxon>Ustilaginaceae</taxon>
        <taxon>Moesziomyces</taxon>
    </lineage>
</organism>
<protein>
    <submittedName>
        <fullName evidence="2">Uncharacterized protein</fullName>
    </submittedName>
</protein>
<dbReference type="Proteomes" id="UP000019462">
    <property type="component" value="Unassembled WGS sequence"/>
</dbReference>
<sequence length="440" mass="46733">MASLHNARFLVSISLRPNAYRLLICPSLPPSSKSALHLQVFDFLGIILGRLFEPSQNVALLPTQEVCNASIGLKSAPWDQVGASQRTSTAPHGPQPSFGHGGPIDGRSIAIATAAGFPDPFPVASPSRQRCTCLVFDQARDTVVHTGTSHFRSHWDAYSFRAKCSSVATRLTSVLSVSLARGPGFLSSSSHSPYSTLASSPPHHRCYTLASLVVKPSLNRFKVNSVETNLNLVGGPSTTPLVDMVSGSRDSVHNGANGSSSSVIDIRGNRRNQTTDLHTGGHKKIINVHGESRSSILNFHGGVFEKTINFFGDSRKSAVNVHGGSCNSIVNIYGDSRNSVISIFGDSVNTIINVYGDSHKSTIILHGNFNSAINMNGGSHRATFIVHGSFNTTINIHGDSCSSVINILGGNVDSSINFRSGSQNGSVNGVRGGHRIRDSA</sequence>
<evidence type="ECO:0000313" key="3">
    <source>
        <dbReference type="Proteomes" id="UP000019462"/>
    </source>
</evidence>
<name>W3VJJ8_MOEAP</name>
<comment type="caution">
    <text evidence="2">The sequence shown here is derived from an EMBL/GenBank/DDBJ whole genome shotgun (WGS) entry which is preliminary data.</text>
</comment>
<keyword evidence="3" id="KW-1185">Reference proteome</keyword>
<evidence type="ECO:0000313" key="2">
    <source>
        <dbReference type="EMBL" id="ETS61695.1"/>
    </source>
</evidence>
<dbReference type="AlphaFoldDB" id="W3VJJ8"/>
<reference evidence="2 3" key="1">
    <citation type="journal article" date="2014" name="Genome Announc.">
        <title>Genome sequence of the basidiomycetous fungus Pseudozyma aphidis DSM70725, an efficient producer of biosurfactant mannosylerythritol lipids.</title>
        <authorList>
            <person name="Lorenz S."/>
            <person name="Guenther M."/>
            <person name="Grumaz C."/>
            <person name="Rupp S."/>
            <person name="Zibek S."/>
            <person name="Sohn K."/>
        </authorList>
    </citation>
    <scope>NUCLEOTIDE SEQUENCE [LARGE SCALE GENOMIC DNA]</scope>
    <source>
        <strain evidence="3">ATCC 32657 / CBS 517.83 / DSM 70725 / JCM 10318 / NBRC 10182 / NRRL Y-7954 / St-0401</strain>
    </source>
</reference>
<dbReference type="OrthoDB" id="10518420at2759"/>
<gene>
    <name evidence="2" type="ORF">PaG_04194</name>
</gene>
<evidence type="ECO:0000256" key="1">
    <source>
        <dbReference type="SAM" id="MobiDB-lite"/>
    </source>
</evidence>
<dbReference type="HOGENOM" id="CLU_622755_0_0_1"/>
<proteinExistence type="predicted"/>
<feature type="region of interest" description="Disordered" evidence="1">
    <location>
        <begin position="82"/>
        <end position="101"/>
    </location>
</feature>